<evidence type="ECO:0000313" key="1">
    <source>
        <dbReference type="EMBL" id="KAK8572471.1"/>
    </source>
</evidence>
<name>A0ABR2F681_9ROSI</name>
<dbReference type="Proteomes" id="UP001472677">
    <property type="component" value="Unassembled WGS sequence"/>
</dbReference>
<accession>A0ABR2F681</accession>
<protein>
    <submittedName>
        <fullName evidence="1">Uncharacterized protein</fullName>
    </submittedName>
</protein>
<organism evidence="1 2">
    <name type="scientific">Hibiscus sabdariffa</name>
    <name type="common">roselle</name>
    <dbReference type="NCBI Taxonomy" id="183260"/>
    <lineage>
        <taxon>Eukaryota</taxon>
        <taxon>Viridiplantae</taxon>
        <taxon>Streptophyta</taxon>
        <taxon>Embryophyta</taxon>
        <taxon>Tracheophyta</taxon>
        <taxon>Spermatophyta</taxon>
        <taxon>Magnoliopsida</taxon>
        <taxon>eudicotyledons</taxon>
        <taxon>Gunneridae</taxon>
        <taxon>Pentapetalae</taxon>
        <taxon>rosids</taxon>
        <taxon>malvids</taxon>
        <taxon>Malvales</taxon>
        <taxon>Malvaceae</taxon>
        <taxon>Malvoideae</taxon>
        <taxon>Hibiscus</taxon>
    </lineage>
</organism>
<gene>
    <name evidence="1" type="ORF">V6N12_028524</name>
</gene>
<reference evidence="1 2" key="1">
    <citation type="journal article" date="2024" name="G3 (Bethesda)">
        <title>Genome assembly of Hibiscus sabdariffa L. provides insights into metabolisms of medicinal natural products.</title>
        <authorList>
            <person name="Kim T."/>
        </authorList>
    </citation>
    <scope>NUCLEOTIDE SEQUENCE [LARGE SCALE GENOMIC DNA]</scope>
    <source>
        <strain evidence="1">TK-2024</strain>
        <tissue evidence="1">Old leaves</tissue>
    </source>
</reference>
<dbReference type="EMBL" id="JBBPBM010000008">
    <property type="protein sequence ID" value="KAK8572471.1"/>
    <property type="molecule type" value="Genomic_DNA"/>
</dbReference>
<evidence type="ECO:0000313" key="2">
    <source>
        <dbReference type="Proteomes" id="UP001472677"/>
    </source>
</evidence>
<proteinExistence type="predicted"/>
<sequence length="190" mass="20815">MSKDDGKGPRVAEDINYVCMGKLFKDDATSFENTEERFFGEQEILGCKPNDEMPPVISHGINLNGNCNGLCQGQGKGYEHVLENIGPIWASIVANGLGKDENMINDNILDNLKGLGYNKMDLAHLQSQKINTDLDMSGDQLEARLTGFVSWAESVDKLNNSKVDITNEGIIDDVGSEEYEMGSGNFFLGT</sequence>
<comment type="caution">
    <text evidence="1">The sequence shown here is derived from an EMBL/GenBank/DDBJ whole genome shotgun (WGS) entry which is preliminary data.</text>
</comment>
<keyword evidence="2" id="KW-1185">Reference proteome</keyword>